<protein>
    <submittedName>
        <fullName evidence="2">Uncharacterized protein</fullName>
    </submittedName>
</protein>
<dbReference type="AlphaFoldDB" id="A0AAV1UUM9"/>
<accession>A0AAV1UUM9</accession>
<evidence type="ECO:0000313" key="3">
    <source>
        <dbReference type="Proteomes" id="UP001162060"/>
    </source>
</evidence>
<feature type="chain" id="PRO_5043539118" evidence="1">
    <location>
        <begin position="21"/>
        <end position="90"/>
    </location>
</feature>
<keyword evidence="1" id="KW-0732">Signal</keyword>
<feature type="signal peptide" evidence="1">
    <location>
        <begin position="1"/>
        <end position="20"/>
    </location>
</feature>
<sequence>MNRLLVSRGLLMVWIRDALAESSRRTAGWLAMQQVVRNTVETDKEISWSREREADVGRVYHMEQDEEREREVLPFEMPSSLRQLLDTWSK</sequence>
<proteinExistence type="predicted"/>
<dbReference type="Proteomes" id="UP001162060">
    <property type="component" value="Unassembled WGS sequence"/>
</dbReference>
<gene>
    <name evidence="2" type="ORF">PM001_LOCUS23315</name>
</gene>
<evidence type="ECO:0000256" key="1">
    <source>
        <dbReference type="SAM" id="SignalP"/>
    </source>
</evidence>
<name>A0AAV1UUM9_9STRA</name>
<reference evidence="2" key="1">
    <citation type="submission" date="2024-01" db="EMBL/GenBank/DDBJ databases">
        <authorList>
            <person name="Webb A."/>
        </authorList>
    </citation>
    <scope>NUCLEOTIDE SEQUENCE</scope>
    <source>
        <strain evidence="2">Pm1</strain>
    </source>
</reference>
<evidence type="ECO:0000313" key="2">
    <source>
        <dbReference type="EMBL" id="CAK7938165.1"/>
    </source>
</evidence>
<organism evidence="2 3">
    <name type="scientific">Peronospora matthiolae</name>
    <dbReference type="NCBI Taxonomy" id="2874970"/>
    <lineage>
        <taxon>Eukaryota</taxon>
        <taxon>Sar</taxon>
        <taxon>Stramenopiles</taxon>
        <taxon>Oomycota</taxon>
        <taxon>Peronosporomycetes</taxon>
        <taxon>Peronosporales</taxon>
        <taxon>Peronosporaceae</taxon>
        <taxon>Peronospora</taxon>
    </lineage>
</organism>
<comment type="caution">
    <text evidence="2">The sequence shown here is derived from an EMBL/GenBank/DDBJ whole genome shotgun (WGS) entry which is preliminary data.</text>
</comment>
<dbReference type="EMBL" id="CAKLBY020000229">
    <property type="protein sequence ID" value="CAK7938165.1"/>
    <property type="molecule type" value="Genomic_DNA"/>
</dbReference>